<gene>
    <name evidence="1" type="ORF">PAXRUDRAFT_792036</name>
</gene>
<evidence type="ECO:0000313" key="2">
    <source>
        <dbReference type="Proteomes" id="UP000054538"/>
    </source>
</evidence>
<name>A0A0D0DUF0_9AGAM</name>
<organism evidence="1 2">
    <name type="scientific">Paxillus rubicundulus Ve08.2h10</name>
    <dbReference type="NCBI Taxonomy" id="930991"/>
    <lineage>
        <taxon>Eukaryota</taxon>
        <taxon>Fungi</taxon>
        <taxon>Dikarya</taxon>
        <taxon>Basidiomycota</taxon>
        <taxon>Agaricomycotina</taxon>
        <taxon>Agaricomycetes</taxon>
        <taxon>Agaricomycetidae</taxon>
        <taxon>Boletales</taxon>
        <taxon>Paxilineae</taxon>
        <taxon>Paxillaceae</taxon>
        <taxon>Paxillus</taxon>
    </lineage>
</organism>
<dbReference type="EMBL" id="KN825257">
    <property type="protein sequence ID" value="KIK92661.1"/>
    <property type="molecule type" value="Genomic_DNA"/>
</dbReference>
<dbReference type="InParanoid" id="A0A0D0DUF0"/>
<protein>
    <submittedName>
        <fullName evidence="1">Uncharacterized protein</fullName>
    </submittedName>
</protein>
<dbReference type="Proteomes" id="UP000054538">
    <property type="component" value="Unassembled WGS sequence"/>
</dbReference>
<sequence length="69" mass="7670">MPLSHSCSIPVTWPMIKRLITTYGFSDILLPRPLTPTDPSHPTTSTNRRHSTCSLVKPIVLFPSTAIHC</sequence>
<evidence type="ECO:0000313" key="1">
    <source>
        <dbReference type="EMBL" id="KIK92661.1"/>
    </source>
</evidence>
<accession>A0A0D0DUF0</accession>
<proteinExistence type="predicted"/>
<reference evidence="2" key="2">
    <citation type="submission" date="2015-01" db="EMBL/GenBank/DDBJ databases">
        <title>Evolutionary Origins and Diversification of the Mycorrhizal Mutualists.</title>
        <authorList>
            <consortium name="DOE Joint Genome Institute"/>
            <consortium name="Mycorrhizal Genomics Consortium"/>
            <person name="Kohler A."/>
            <person name="Kuo A."/>
            <person name="Nagy L.G."/>
            <person name="Floudas D."/>
            <person name="Copeland A."/>
            <person name="Barry K.W."/>
            <person name="Cichocki N."/>
            <person name="Veneault-Fourrey C."/>
            <person name="LaButti K."/>
            <person name="Lindquist E.A."/>
            <person name="Lipzen A."/>
            <person name="Lundell T."/>
            <person name="Morin E."/>
            <person name="Murat C."/>
            <person name="Riley R."/>
            <person name="Ohm R."/>
            <person name="Sun H."/>
            <person name="Tunlid A."/>
            <person name="Henrissat B."/>
            <person name="Grigoriev I.V."/>
            <person name="Hibbett D.S."/>
            <person name="Martin F."/>
        </authorList>
    </citation>
    <scope>NUCLEOTIDE SEQUENCE [LARGE SCALE GENOMIC DNA]</scope>
    <source>
        <strain evidence="2">Ve08.2h10</strain>
    </source>
</reference>
<reference evidence="1 2" key="1">
    <citation type="submission" date="2014-04" db="EMBL/GenBank/DDBJ databases">
        <authorList>
            <consortium name="DOE Joint Genome Institute"/>
            <person name="Kuo A."/>
            <person name="Kohler A."/>
            <person name="Jargeat P."/>
            <person name="Nagy L.G."/>
            <person name="Floudas D."/>
            <person name="Copeland A."/>
            <person name="Barry K.W."/>
            <person name="Cichocki N."/>
            <person name="Veneault-Fourrey C."/>
            <person name="LaButti K."/>
            <person name="Lindquist E.A."/>
            <person name="Lipzen A."/>
            <person name="Lundell T."/>
            <person name="Morin E."/>
            <person name="Murat C."/>
            <person name="Sun H."/>
            <person name="Tunlid A."/>
            <person name="Henrissat B."/>
            <person name="Grigoriev I.V."/>
            <person name="Hibbett D.S."/>
            <person name="Martin F."/>
            <person name="Nordberg H.P."/>
            <person name="Cantor M.N."/>
            <person name="Hua S.X."/>
        </authorList>
    </citation>
    <scope>NUCLEOTIDE SEQUENCE [LARGE SCALE GENOMIC DNA]</scope>
    <source>
        <strain evidence="1 2">Ve08.2h10</strain>
    </source>
</reference>
<dbReference type="AlphaFoldDB" id="A0A0D0DUF0"/>
<keyword evidence="2" id="KW-1185">Reference proteome</keyword>
<dbReference type="HOGENOM" id="CLU_2776693_0_0_1"/>